<dbReference type="PROSITE" id="PS51186">
    <property type="entry name" value="GNAT"/>
    <property type="match status" value="1"/>
</dbReference>
<dbReference type="InterPro" id="IPR016181">
    <property type="entry name" value="Acyl_CoA_acyltransferase"/>
</dbReference>
<dbReference type="AlphaFoldDB" id="A0A5B8LLS2"/>
<evidence type="ECO:0000259" key="1">
    <source>
        <dbReference type="PROSITE" id="PS51186"/>
    </source>
</evidence>
<dbReference type="Proteomes" id="UP000315673">
    <property type="component" value="Chromosome"/>
</dbReference>
<dbReference type="SUPFAM" id="SSF55729">
    <property type="entry name" value="Acyl-CoA N-acyltransferases (Nat)"/>
    <property type="match status" value="1"/>
</dbReference>
<gene>
    <name evidence="2" type="ORF">FPZ24_11765</name>
</gene>
<dbReference type="EMBL" id="CP042306">
    <property type="protein sequence ID" value="QDZ09177.1"/>
    <property type="molecule type" value="Genomic_DNA"/>
</dbReference>
<name>A0A5B8LLS2_9SPHN</name>
<evidence type="ECO:0000313" key="3">
    <source>
        <dbReference type="Proteomes" id="UP000315673"/>
    </source>
</evidence>
<evidence type="ECO:0000313" key="2">
    <source>
        <dbReference type="EMBL" id="QDZ09177.1"/>
    </source>
</evidence>
<dbReference type="GO" id="GO:0016747">
    <property type="term" value="F:acyltransferase activity, transferring groups other than amino-acyl groups"/>
    <property type="evidence" value="ECO:0007669"/>
    <property type="project" value="InterPro"/>
</dbReference>
<accession>A0A5B8LLS2</accession>
<dbReference type="InterPro" id="IPR000182">
    <property type="entry name" value="GNAT_dom"/>
</dbReference>
<keyword evidence="2" id="KW-0808">Transferase</keyword>
<dbReference type="Gene3D" id="3.40.630.30">
    <property type="match status" value="1"/>
</dbReference>
<organism evidence="2 3">
    <name type="scientific">Sphingomonas panacisoli</name>
    <dbReference type="NCBI Taxonomy" id="1813879"/>
    <lineage>
        <taxon>Bacteria</taxon>
        <taxon>Pseudomonadati</taxon>
        <taxon>Pseudomonadota</taxon>
        <taxon>Alphaproteobacteria</taxon>
        <taxon>Sphingomonadales</taxon>
        <taxon>Sphingomonadaceae</taxon>
        <taxon>Sphingomonas</taxon>
    </lineage>
</organism>
<dbReference type="KEGG" id="spai:FPZ24_11765"/>
<feature type="domain" description="N-acetyltransferase" evidence="1">
    <location>
        <begin position="1"/>
        <end position="116"/>
    </location>
</feature>
<reference evidence="2 3" key="1">
    <citation type="submission" date="2019-07" db="EMBL/GenBank/DDBJ databases">
        <title>Full genome sequence of Sphingomonas sp. 4R-6-7(HKS19).</title>
        <authorList>
            <person name="Im W.-T."/>
        </authorList>
    </citation>
    <scope>NUCLEOTIDE SEQUENCE [LARGE SCALE GENOMIC DNA]</scope>
    <source>
        <strain evidence="2 3">HKS19</strain>
    </source>
</reference>
<dbReference type="OrthoDB" id="6172743at2"/>
<sequence>MGELAERQYNSFQLVGRTLEREQFAGFAMNLRQLRGGFPEIAGDGTYLAFITIAEAARGSGLAETVLQEAIAEAGTDPLSLTVRIDNGRARSFYDKHGFEEVAAGGSYAFLRRTAGGTR</sequence>
<dbReference type="Pfam" id="PF13673">
    <property type="entry name" value="Acetyltransf_10"/>
    <property type="match status" value="1"/>
</dbReference>
<protein>
    <submittedName>
        <fullName evidence="2">GNAT family N-acetyltransferase</fullName>
    </submittedName>
</protein>
<keyword evidence="3" id="KW-1185">Reference proteome</keyword>
<proteinExistence type="predicted"/>